<evidence type="ECO:0000313" key="3">
    <source>
        <dbReference type="Proteomes" id="UP000191285"/>
    </source>
</evidence>
<protein>
    <submittedName>
        <fullName evidence="2">Uncharacterized protein</fullName>
    </submittedName>
</protein>
<sequence length="418" mass="47799">MSNPAAGSSGSSGGARQKKRERASPEPSSAPPDKKSRIDNTYTKATSMGPRVVSYQRWKDHGFGKITDFDKIPKEWDWTDYDIHEDDIEANIKRCKERIDDGIMPQWWEDKLKTYESRKEQLDELIASESPELSLEIIARIKNLQFIRNWLDEHGDKYRSIQNIDAVIKAYRDKSLGWKEENVSYWSNGTRVSDLEPFDWEKFRNQSDAHGSDTGFWVERGSETGPDELYATWNRCEIPLAPNKRHQHNYHLSFRIPGNNNPHHSMEFRDDTGASVCMIWEEDVQQIANIAGGQKARYIDHASFRMAGGTTSVLPICEIQMNMFDANGNEMVRWTPMPVCIQPGHRPVGTMRLSGPFVRRSMFTATAPDLNECLWIGRTKSALIVPPFPSVDIDAIPFPQFNYTQQPAPAAMGAWLRN</sequence>
<proteinExistence type="predicted"/>
<gene>
    <name evidence="2" type="ORF">PENSTE_c027G03706</name>
</gene>
<reference evidence="3" key="1">
    <citation type="journal article" date="2017" name="Nat. Microbiol.">
        <title>Global analysis of biosynthetic gene clusters reveals vast potential of secondary metabolite production in Penicillium species.</title>
        <authorList>
            <person name="Nielsen J.C."/>
            <person name="Grijseels S."/>
            <person name="Prigent S."/>
            <person name="Ji B."/>
            <person name="Dainat J."/>
            <person name="Nielsen K.F."/>
            <person name="Frisvad J.C."/>
            <person name="Workman M."/>
            <person name="Nielsen J."/>
        </authorList>
    </citation>
    <scope>NUCLEOTIDE SEQUENCE [LARGE SCALE GENOMIC DNA]</scope>
    <source>
        <strain evidence="3">IBT 24891</strain>
    </source>
</reference>
<dbReference type="AlphaFoldDB" id="A0A1V6SQ57"/>
<comment type="caution">
    <text evidence="2">The sequence shown here is derived from an EMBL/GenBank/DDBJ whole genome shotgun (WGS) entry which is preliminary data.</text>
</comment>
<evidence type="ECO:0000313" key="2">
    <source>
        <dbReference type="EMBL" id="OQE15693.1"/>
    </source>
</evidence>
<keyword evidence="3" id="KW-1185">Reference proteome</keyword>
<dbReference type="EMBL" id="MLKD01000027">
    <property type="protein sequence ID" value="OQE15693.1"/>
    <property type="molecule type" value="Genomic_DNA"/>
</dbReference>
<dbReference type="OrthoDB" id="4326688at2759"/>
<dbReference type="Proteomes" id="UP000191285">
    <property type="component" value="Unassembled WGS sequence"/>
</dbReference>
<name>A0A1V6SQ57_9EURO</name>
<feature type="region of interest" description="Disordered" evidence="1">
    <location>
        <begin position="1"/>
        <end position="43"/>
    </location>
</feature>
<evidence type="ECO:0000256" key="1">
    <source>
        <dbReference type="SAM" id="MobiDB-lite"/>
    </source>
</evidence>
<organism evidence="2 3">
    <name type="scientific">Penicillium steckii</name>
    <dbReference type="NCBI Taxonomy" id="303698"/>
    <lineage>
        <taxon>Eukaryota</taxon>
        <taxon>Fungi</taxon>
        <taxon>Dikarya</taxon>
        <taxon>Ascomycota</taxon>
        <taxon>Pezizomycotina</taxon>
        <taxon>Eurotiomycetes</taxon>
        <taxon>Eurotiomycetidae</taxon>
        <taxon>Eurotiales</taxon>
        <taxon>Aspergillaceae</taxon>
        <taxon>Penicillium</taxon>
    </lineage>
</organism>
<accession>A0A1V6SQ57</accession>